<evidence type="ECO:0000313" key="5">
    <source>
        <dbReference type="Proteomes" id="UP000265566"/>
    </source>
</evidence>
<dbReference type="EnsemblPlants" id="AES88684">
    <property type="protein sequence ID" value="AES88684"/>
    <property type="gene ID" value="MTR_4g060890"/>
</dbReference>
<dbReference type="PaxDb" id="3880-AES88684"/>
<dbReference type="EMBL" id="PSQE01000004">
    <property type="protein sequence ID" value="RHN60817.1"/>
    <property type="molecule type" value="Genomic_DNA"/>
</dbReference>
<reference evidence="1 4" key="2">
    <citation type="journal article" date="2014" name="BMC Genomics">
        <title>An improved genome release (version Mt4.0) for the model legume Medicago truncatula.</title>
        <authorList>
            <person name="Tang H."/>
            <person name="Krishnakumar V."/>
            <person name="Bidwell S."/>
            <person name="Rosen B."/>
            <person name="Chan A."/>
            <person name="Zhou S."/>
            <person name="Gentzbittel L."/>
            <person name="Childs K.L."/>
            <person name="Yandell M."/>
            <person name="Gundlach H."/>
            <person name="Mayer K.F."/>
            <person name="Schwartz D.C."/>
            <person name="Town C.D."/>
        </authorList>
    </citation>
    <scope>GENOME REANNOTATION</scope>
    <source>
        <strain evidence="3 4">cv. Jemalong A17</strain>
    </source>
</reference>
<evidence type="ECO:0000313" key="3">
    <source>
        <dbReference type="EnsemblPlants" id="AES88684"/>
    </source>
</evidence>
<organism evidence="1 4">
    <name type="scientific">Medicago truncatula</name>
    <name type="common">Barrel medic</name>
    <name type="synonym">Medicago tribuloides</name>
    <dbReference type="NCBI Taxonomy" id="3880"/>
    <lineage>
        <taxon>Eukaryota</taxon>
        <taxon>Viridiplantae</taxon>
        <taxon>Streptophyta</taxon>
        <taxon>Embryophyta</taxon>
        <taxon>Tracheophyta</taxon>
        <taxon>Spermatophyta</taxon>
        <taxon>Magnoliopsida</taxon>
        <taxon>eudicotyledons</taxon>
        <taxon>Gunneridae</taxon>
        <taxon>Pentapetalae</taxon>
        <taxon>rosids</taxon>
        <taxon>fabids</taxon>
        <taxon>Fabales</taxon>
        <taxon>Fabaceae</taxon>
        <taxon>Papilionoideae</taxon>
        <taxon>50 kb inversion clade</taxon>
        <taxon>NPAAA clade</taxon>
        <taxon>Hologalegina</taxon>
        <taxon>IRL clade</taxon>
        <taxon>Trifolieae</taxon>
        <taxon>Medicago</taxon>
    </lineage>
</organism>
<reference evidence="1 4" key="1">
    <citation type="journal article" date="2011" name="Nature">
        <title>The Medicago genome provides insight into the evolution of rhizobial symbioses.</title>
        <authorList>
            <person name="Young N.D."/>
            <person name="Debelle F."/>
            <person name="Oldroyd G.E."/>
            <person name="Geurts R."/>
            <person name="Cannon S.B."/>
            <person name="Udvardi M.K."/>
            <person name="Benedito V.A."/>
            <person name="Mayer K.F."/>
            <person name="Gouzy J."/>
            <person name="Schoof H."/>
            <person name="Van de Peer Y."/>
            <person name="Proost S."/>
            <person name="Cook D.R."/>
            <person name="Meyers B.C."/>
            <person name="Spannagl M."/>
            <person name="Cheung F."/>
            <person name="De Mita S."/>
            <person name="Krishnakumar V."/>
            <person name="Gundlach H."/>
            <person name="Zhou S."/>
            <person name="Mudge J."/>
            <person name="Bharti A.K."/>
            <person name="Murray J.D."/>
            <person name="Naoumkina M.A."/>
            <person name="Rosen B."/>
            <person name="Silverstein K.A."/>
            <person name="Tang H."/>
            <person name="Rombauts S."/>
            <person name="Zhao P.X."/>
            <person name="Zhou P."/>
            <person name="Barbe V."/>
            <person name="Bardou P."/>
            <person name="Bechner M."/>
            <person name="Bellec A."/>
            <person name="Berger A."/>
            <person name="Berges H."/>
            <person name="Bidwell S."/>
            <person name="Bisseling T."/>
            <person name="Choisne N."/>
            <person name="Couloux A."/>
            <person name="Denny R."/>
            <person name="Deshpande S."/>
            <person name="Dai X."/>
            <person name="Doyle J.J."/>
            <person name="Dudez A.M."/>
            <person name="Farmer A.D."/>
            <person name="Fouteau S."/>
            <person name="Franken C."/>
            <person name="Gibelin C."/>
            <person name="Gish J."/>
            <person name="Goldstein S."/>
            <person name="Gonzalez A.J."/>
            <person name="Green P.J."/>
            <person name="Hallab A."/>
            <person name="Hartog M."/>
            <person name="Hua A."/>
            <person name="Humphray S.J."/>
            <person name="Jeong D.H."/>
            <person name="Jing Y."/>
            <person name="Jocker A."/>
            <person name="Kenton S.M."/>
            <person name="Kim D.J."/>
            <person name="Klee K."/>
            <person name="Lai H."/>
            <person name="Lang C."/>
            <person name="Lin S."/>
            <person name="Macmil S.L."/>
            <person name="Magdelenat G."/>
            <person name="Matthews L."/>
            <person name="McCorrison J."/>
            <person name="Monaghan E.L."/>
            <person name="Mun J.H."/>
            <person name="Najar F.Z."/>
            <person name="Nicholson C."/>
            <person name="Noirot C."/>
            <person name="O'Bleness M."/>
            <person name="Paule C.R."/>
            <person name="Poulain J."/>
            <person name="Prion F."/>
            <person name="Qin B."/>
            <person name="Qu C."/>
            <person name="Retzel E.F."/>
            <person name="Riddle C."/>
            <person name="Sallet E."/>
            <person name="Samain S."/>
            <person name="Samson N."/>
            <person name="Sanders I."/>
            <person name="Saurat O."/>
            <person name="Scarpelli C."/>
            <person name="Schiex T."/>
            <person name="Segurens B."/>
            <person name="Severin A.J."/>
            <person name="Sherrier D.J."/>
            <person name="Shi R."/>
            <person name="Sims S."/>
            <person name="Singer S.R."/>
            <person name="Sinharoy S."/>
            <person name="Sterck L."/>
            <person name="Viollet A."/>
            <person name="Wang B.B."/>
            <person name="Wang K."/>
            <person name="Wang M."/>
            <person name="Wang X."/>
            <person name="Warfsmann J."/>
            <person name="Weissenbach J."/>
            <person name="White D.D."/>
            <person name="White J.D."/>
            <person name="Wiley G.B."/>
            <person name="Wincker P."/>
            <person name="Xing Y."/>
            <person name="Yang L."/>
            <person name="Yao Z."/>
            <person name="Ying F."/>
            <person name="Zhai J."/>
            <person name="Zhou L."/>
            <person name="Zuber A."/>
            <person name="Denarie J."/>
            <person name="Dixon R.A."/>
            <person name="May G.D."/>
            <person name="Schwartz D.C."/>
            <person name="Rogers J."/>
            <person name="Quetier F."/>
            <person name="Town C.D."/>
            <person name="Roe B.A."/>
        </authorList>
    </citation>
    <scope>NUCLEOTIDE SEQUENCE [LARGE SCALE GENOMIC DNA]</scope>
    <source>
        <strain evidence="1">A17</strain>
        <strain evidence="3 4">cv. Jemalong A17</strain>
    </source>
</reference>
<name>G7JRG2_MEDTR</name>
<keyword evidence="4" id="KW-1185">Reference proteome</keyword>
<dbReference type="HOGENOM" id="CLU_3053391_0_0_1"/>
<dbReference type="EMBL" id="CM001220">
    <property type="protein sequence ID" value="AES88684.1"/>
    <property type="molecule type" value="Genomic_DNA"/>
</dbReference>
<proteinExistence type="predicted"/>
<protein>
    <submittedName>
        <fullName evidence="1 3">Uncharacterized protein</fullName>
    </submittedName>
</protein>
<evidence type="ECO:0000313" key="1">
    <source>
        <dbReference type="EMBL" id="AES88684.1"/>
    </source>
</evidence>
<dbReference type="Proteomes" id="UP000265566">
    <property type="component" value="Chromosome 4"/>
</dbReference>
<dbReference type="AlphaFoldDB" id="G7JRG2"/>
<accession>G7JRG2</accession>
<gene>
    <name evidence="1" type="ordered locus">MTR_4g060890</name>
    <name evidence="2" type="ORF">MtrunA17_Chr4g0029961</name>
</gene>
<reference evidence="3" key="3">
    <citation type="submission" date="2015-04" db="UniProtKB">
        <authorList>
            <consortium name="EnsemblPlants"/>
        </authorList>
    </citation>
    <scope>IDENTIFICATION</scope>
    <source>
        <strain evidence="3">cv. Jemalong A17</strain>
    </source>
</reference>
<reference evidence="5" key="4">
    <citation type="journal article" date="2018" name="Nat. Plants">
        <title>Whole-genome landscape of Medicago truncatula symbiotic genes.</title>
        <authorList>
            <person name="Pecrix Y."/>
            <person name="Staton S.E."/>
            <person name="Sallet E."/>
            <person name="Lelandais-Briere C."/>
            <person name="Moreau S."/>
            <person name="Carrere S."/>
            <person name="Blein T."/>
            <person name="Jardinaud M.F."/>
            <person name="Latrasse D."/>
            <person name="Zouine M."/>
            <person name="Zahm M."/>
            <person name="Kreplak J."/>
            <person name="Mayjonade B."/>
            <person name="Satge C."/>
            <person name="Perez M."/>
            <person name="Cauet S."/>
            <person name="Marande W."/>
            <person name="Chantry-Darmon C."/>
            <person name="Lopez-Roques C."/>
            <person name="Bouchez O."/>
            <person name="Berard A."/>
            <person name="Debelle F."/>
            <person name="Munos S."/>
            <person name="Bendahmane A."/>
            <person name="Berges H."/>
            <person name="Niebel A."/>
            <person name="Buitink J."/>
            <person name="Frugier F."/>
            <person name="Benhamed M."/>
            <person name="Crespi M."/>
            <person name="Gouzy J."/>
            <person name="Gamas P."/>
        </authorList>
    </citation>
    <scope>NUCLEOTIDE SEQUENCE [LARGE SCALE GENOMIC DNA]</scope>
    <source>
        <strain evidence="5">cv. Jemalong A17</strain>
    </source>
</reference>
<evidence type="ECO:0000313" key="2">
    <source>
        <dbReference type="EMBL" id="RHN60817.1"/>
    </source>
</evidence>
<dbReference type="Proteomes" id="UP000002051">
    <property type="component" value="Chromosome 4"/>
</dbReference>
<sequence length="54" mass="6202">MGVATGMLLEFDFGISSYFKSLHLHPLNRSLLFYLKHPYFPPRLIPITCVMADC</sequence>
<dbReference type="Gramene" id="rna23202">
    <property type="protein sequence ID" value="RHN60817.1"/>
    <property type="gene ID" value="gene23202"/>
</dbReference>
<evidence type="ECO:0000313" key="4">
    <source>
        <dbReference type="Proteomes" id="UP000002051"/>
    </source>
</evidence>
<reference evidence="2" key="5">
    <citation type="journal article" date="2018" name="Nat. Plants">
        <title>Whole-genome landscape of Medicago truncatula symbiotic genes.</title>
        <authorList>
            <person name="Pecrix Y."/>
            <person name="Gamas P."/>
            <person name="Carrere S."/>
        </authorList>
    </citation>
    <scope>NUCLEOTIDE SEQUENCE</scope>
    <source>
        <tissue evidence="2">Leaves</tissue>
    </source>
</reference>